<feature type="domain" description="AMP-binding enzyme C-terminal" evidence="2">
    <location>
        <begin position="395"/>
        <end position="468"/>
    </location>
</feature>
<dbReference type="OrthoDB" id="9803968at2"/>
<feature type="domain" description="AMP-dependent synthetase/ligase" evidence="1">
    <location>
        <begin position="10"/>
        <end position="342"/>
    </location>
</feature>
<dbReference type="InterPro" id="IPR020845">
    <property type="entry name" value="AMP-binding_CS"/>
</dbReference>
<evidence type="ECO:0000259" key="1">
    <source>
        <dbReference type="Pfam" id="PF00501"/>
    </source>
</evidence>
<dbReference type="SUPFAM" id="SSF56801">
    <property type="entry name" value="Acetyl-CoA synthetase-like"/>
    <property type="match status" value="1"/>
</dbReference>
<evidence type="ECO:0000313" key="4">
    <source>
        <dbReference type="Proteomes" id="UP000278398"/>
    </source>
</evidence>
<dbReference type="PANTHER" id="PTHR43767:SF1">
    <property type="entry name" value="NONRIBOSOMAL PEPTIDE SYNTHASE PES1 (EUROFUNG)-RELATED"/>
    <property type="match status" value="1"/>
</dbReference>
<organism evidence="3 4">
    <name type="scientific">Aquibium carbonis</name>
    <dbReference type="NCBI Taxonomy" id="2495581"/>
    <lineage>
        <taxon>Bacteria</taxon>
        <taxon>Pseudomonadati</taxon>
        <taxon>Pseudomonadota</taxon>
        <taxon>Alphaproteobacteria</taxon>
        <taxon>Hyphomicrobiales</taxon>
        <taxon>Phyllobacteriaceae</taxon>
        <taxon>Aquibium</taxon>
    </lineage>
</organism>
<dbReference type="InterPro" id="IPR042099">
    <property type="entry name" value="ANL_N_sf"/>
</dbReference>
<keyword evidence="3" id="KW-0436">Ligase</keyword>
<comment type="caution">
    <text evidence="3">The sequence shown here is derived from an EMBL/GenBank/DDBJ whole genome shotgun (WGS) entry which is preliminary data.</text>
</comment>
<dbReference type="RefSeq" id="WP_126697967.1">
    <property type="nucleotide sequence ID" value="NZ_RWKW01000007.1"/>
</dbReference>
<evidence type="ECO:0000313" key="3">
    <source>
        <dbReference type="EMBL" id="RST87939.1"/>
    </source>
</evidence>
<dbReference type="Pfam" id="PF00501">
    <property type="entry name" value="AMP-binding"/>
    <property type="match status" value="1"/>
</dbReference>
<dbReference type="InterPro" id="IPR025110">
    <property type="entry name" value="AMP-bd_C"/>
</dbReference>
<evidence type="ECO:0000259" key="2">
    <source>
        <dbReference type="Pfam" id="PF13193"/>
    </source>
</evidence>
<name>A0A429Z2L7_9HYPH</name>
<dbReference type="Gene3D" id="3.30.300.30">
    <property type="match status" value="1"/>
</dbReference>
<sequence>MNLYTRLAQLARSQPDKAAIEGTSHSLSYRELDVAARRVAAGLRSRGVGTGDFVGLRLKDTPAHVAAFFGVMRLGAAILPFDWRGTQAEFERVKGQFGPAIILTDGGAPAGLAGAMTDLADVMQAEPDEEPVAPVENAPMGLSLTSGTTGTPKAMVVTHEQLHARCAARTITGVFRPDDRYLSTLPLAYPAGREHAICVILLGATLVIFPSLFEPGELVDHVNANGITALIMSPNSTRALLRMRPASGLLMPGLRTMISATSKLQPEERTDLLARVAPGLIDYYGSTGTGPIAAITRPADIVAPSAVGHPVFGMEVEIVDDDDTPLALGETGNIRVRGPAVSTRAIGAADEREGFRGGWYYPGDLGSLGEDGLLHLHGRAADLIKRGGLMVHAQEVEQALRRHASVQDAAVVGAPSATLGQDVVAFVMASGPVDARDLIRHCRRELAPYKVPARIEFRDALPRNASGKVVKAALLELLE</sequence>
<dbReference type="InterPro" id="IPR000873">
    <property type="entry name" value="AMP-dep_synth/lig_dom"/>
</dbReference>
<dbReference type="Proteomes" id="UP000278398">
    <property type="component" value="Unassembled WGS sequence"/>
</dbReference>
<accession>A0A429Z2L7</accession>
<proteinExistence type="predicted"/>
<dbReference type="PROSITE" id="PS00455">
    <property type="entry name" value="AMP_BINDING"/>
    <property type="match status" value="1"/>
</dbReference>
<dbReference type="InterPro" id="IPR045851">
    <property type="entry name" value="AMP-bd_C_sf"/>
</dbReference>
<dbReference type="Gene3D" id="3.40.50.12780">
    <property type="entry name" value="N-terminal domain of ligase-like"/>
    <property type="match status" value="1"/>
</dbReference>
<dbReference type="Pfam" id="PF13193">
    <property type="entry name" value="AMP-binding_C"/>
    <property type="match status" value="1"/>
</dbReference>
<dbReference type="GO" id="GO:0016878">
    <property type="term" value="F:acid-thiol ligase activity"/>
    <property type="evidence" value="ECO:0007669"/>
    <property type="project" value="UniProtKB-ARBA"/>
</dbReference>
<dbReference type="InterPro" id="IPR050237">
    <property type="entry name" value="ATP-dep_AMP-bd_enzyme"/>
</dbReference>
<dbReference type="PANTHER" id="PTHR43767">
    <property type="entry name" value="LONG-CHAIN-FATTY-ACID--COA LIGASE"/>
    <property type="match status" value="1"/>
</dbReference>
<keyword evidence="4" id="KW-1185">Reference proteome</keyword>
<protein>
    <submittedName>
        <fullName evidence="3">Long-chain fatty acid--CoA ligase</fullName>
    </submittedName>
</protein>
<dbReference type="AlphaFoldDB" id="A0A429Z2L7"/>
<gene>
    <name evidence="3" type="ORF">EJC49_02930</name>
</gene>
<reference evidence="3 4" key="1">
    <citation type="submission" date="2018-12" db="EMBL/GenBank/DDBJ databases">
        <title>Mesorhizobium carbonis sp. nov., isolated from coal mine water.</title>
        <authorList>
            <person name="Xin W."/>
            <person name="Xu Z."/>
            <person name="Xiang F."/>
            <person name="Zhang J."/>
            <person name="Xi L."/>
            <person name="Liu J."/>
        </authorList>
    </citation>
    <scope>NUCLEOTIDE SEQUENCE [LARGE SCALE GENOMIC DNA]</scope>
    <source>
        <strain evidence="3 4">B2.3</strain>
    </source>
</reference>
<dbReference type="EMBL" id="RWKW01000007">
    <property type="protein sequence ID" value="RST87939.1"/>
    <property type="molecule type" value="Genomic_DNA"/>
</dbReference>